<dbReference type="CDD" id="cd13125">
    <property type="entry name" value="MATE_like_10"/>
    <property type="match status" value="1"/>
</dbReference>
<feature type="transmembrane region" description="Helical" evidence="6">
    <location>
        <begin position="165"/>
        <end position="184"/>
    </location>
</feature>
<dbReference type="PANTHER" id="PTHR30250">
    <property type="entry name" value="PST FAMILY PREDICTED COLANIC ACID TRANSPORTER"/>
    <property type="match status" value="1"/>
</dbReference>
<evidence type="ECO:0000256" key="5">
    <source>
        <dbReference type="ARBA" id="ARBA00023136"/>
    </source>
</evidence>
<dbReference type="PANTHER" id="PTHR30250:SF30">
    <property type="entry name" value="LIPID III FLIPPASE"/>
    <property type="match status" value="1"/>
</dbReference>
<feature type="transmembrane region" description="Helical" evidence="6">
    <location>
        <begin position="190"/>
        <end position="211"/>
    </location>
</feature>
<feature type="transmembrane region" description="Helical" evidence="6">
    <location>
        <begin position="231"/>
        <end position="254"/>
    </location>
</feature>
<gene>
    <name evidence="7" type="ORF">OCK74_05185</name>
</gene>
<feature type="transmembrane region" description="Helical" evidence="6">
    <location>
        <begin position="93"/>
        <end position="119"/>
    </location>
</feature>
<reference evidence="7" key="2">
    <citation type="submission" date="2023-04" db="EMBL/GenBank/DDBJ databases">
        <title>Paracnuella aquatica gen. nov., sp. nov., a member of the family Chitinophagaceae isolated from a hot spring.</title>
        <authorList>
            <person name="Wang C."/>
        </authorList>
    </citation>
    <scope>NUCLEOTIDE SEQUENCE</scope>
    <source>
        <strain evidence="7">LB-8</strain>
    </source>
</reference>
<keyword evidence="4 6" id="KW-1133">Transmembrane helix</keyword>
<comment type="subcellular location">
    <subcellularLocation>
        <location evidence="1">Cell membrane</location>
        <topology evidence="1">Multi-pass membrane protein</topology>
    </subcellularLocation>
</comment>
<reference evidence="7" key="1">
    <citation type="submission" date="2022-09" db="EMBL/GenBank/DDBJ databases">
        <authorList>
            <person name="Yuan C."/>
            <person name="Ke Z."/>
        </authorList>
    </citation>
    <scope>NUCLEOTIDE SEQUENCE</scope>
    <source>
        <strain evidence="7">LB-8</strain>
    </source>
</reference>
<evidence type="ECO:0000256" key="3">
    <source>
        <dbReference type="ARBA" id="ARBA00022692"/>
    </source>
</evidence>
<feature type="transmembrane region" description="Helical" evidence="6">
    <location>
        <begin position="402"/>
        <end position="423"/>
    </location>
</feature>
<name>A0A9X3BGW2_9BACT</name>
<dbReference type="InterPro" id="IPR002797">
    <property type="entry name" value="Polysacc_synth"/>
</dbReference>
<sequence>MLKKIIDLCKRFWRADIVKVFSLTSISTLVKMLTGLISVKVVSVIIGPGGIALLGQLNSFSTIIYNFASGGINSGVTKYVAENKQSDEKIKSYLSVAFKITLYCSLLAGIFMIIFHDFLSKTIMLSNEYGYLFILFGLAVFLYAVNGFLLSILNGFKELKKFVSINIINALVGVGFTICLVYFWGLRGALISAVTFQSFMVFITIWMMRRLPWLKLDYFRQRIDKTILKKYTHYALMTFVTAVTVPVSQLIIRAHIISTVSPIQAGWWEAMNRISGMYVMVITSSFGVYYLPRLSELKNKLELRHEIFKAYKVILPILCVGFAHIYFFRIFIIKVLFAPDFYPMENLFVWQLLGDFFKIASWLLAFLMIAKSMTKTFIATEIIFSASLVCFSFFFIRMNGLVGITQAYCLNYLIYFLVMGLIFKKIIFH</sequence>
<keyword evidence="5 6" id="KW-0472">Membrane</keyword>
<feature type="transmembrane region" description="Helical" evidence="6">
    <location>
        <begin position="274"/>
        <end position="292"/>
    </location>
</feature>
<evidence type="ECO:0000313" key="8">
    <source>
        <dbReference type="Proteomes" id="UP001155483"/>
    </source>
</evidence>
<dbReference type="GO" id="GO:0005886">
    <property type="term" value="C:plasma membrane"/>
    <property type="evidence" value="ECO:0007669"/>
    <property type="project" value="UniProtKB-SubCell"/>
</dbReference>
<dbReference type="Pfam" id="PF01943">
    <property type="entry name" value="Polysacc_synt"/>
    <property type="match status" value="1"/>
</dbReference>
<proteinExistence type="predicted"/>
<keyword evidence="8" id="KW-1185">Reference proteome</keyword>
<protein>
    <submittedName>
        <fullName evidence="7">O-antigen translocase</fullName>
    </submittedName>
</protein>
<dbReference type="EMBL" id="JAOTIF010000002">
    <property type="protein sequence ID" value="MCU7548497.1"/>
    <property type="molecule type" value="Genomic_DNA"/>
</dbReference>
<dbReference type="Proteomes" id="UP001155483">
    <property type="component" value="Unassembled WGS sequence"/>
</dbReference>
<keyword evidence="3 6" id="KW-0812">Transmembrane</keyword>
<dbReference type="RefSeq" id="WP_279295944.1">
    <property type="nucleotide sequence ID" value="NZ_JAOTIF010000002.1"/>
</dbReference>
<feature type="transmembrane region" description="Helical" evidence="6">
    <location>
        <begin position="63"/>
        <end position="81"/>
    </location>
</feature>
<feature type="transmembrane region" description="Helical" evidence="6">
    <location>
        <begin position="349"/>
        <end position="370"/>
    </location>
</feature>
<comment type="caution">
    <text evidence="7">The sequence shown here is derived from an EMBL/GenBank/DDBJ whole genome shotgun (WGS) entry which is preliminary data.</text>
</comment>
<accession>A0A9X3BGW2</accession>
<evidence type="ECO:0000256" key="4">
    <source>
        <dbReference type="ARBA" id="ARBA00022989"/>
    </source>
</evidence>
<evidence type="ECO:0000256" key="6">
    <source>
        <dbReference type="SAM" id="Phobius"/>
    </source>
</evidence>
<feature type="transmembrane region" description="Helical" evidence="6">
    <location>
        <begin position="313"/>
        <end position="337"/>
    </location>
</feature>
<feature type="transmembrane region" description="Helical" evidence="6">
    <location>
        <begin position="377"/>
        <end position="396"/>
    </location>
</feature>
<dbReference type="AlphaFoldDB" id="A0A9X3BGW2"/>
<evidence type="ECO:0000313" key="7">
    <source>
        <dbReference type="EMBL" id="MCU7548497.1"/>
    </source>
</evidence>
<feature type="transmembrane region" description="Helical" evidence="6">
    <location>
        <begin position="131"/>
        <end position="153"/>
    </location>
</feature>
<keyword evidence="2" id="KW-1003">Cell membrane</keyword>
<dbReference type="GO" id="GO:0009246">
    <property type="term" value="P:enterobacterial common antigen biosynthetic process"/>
    <property type="evidence" value="ECO:0007669"/>
    <property type="project" value="InterPro"/>
</dbReference>
<feature type="transmembrane region" description="Helical" evidence="6">
    <location>
        <begin position="20"/>
        <end position="43"/>
    </location>
</feature>
<organism evidence="7 8">
    <name type="scientific">Paraflavisolibacter caeni</name>
    <dbReference type="NCBI Taxonomy" id="2982496"/>
    <lineage>
        <taxon>Bacteria</taxon>
        <taxon>Pseudomonadati</taxon>
        <taxon>Bacteroidota</taxon>
        <taxon>Chitinophagia</taxon>
        <taxon>Chitinophagales</taxon>
        <taxon>Chitinophagaceae</taxon>
        <taxon>Paraflavisolibacter</taxon>
    </lineage>
</organism>
<dbReference type="InterPro" id="IPR044550">
    <property type="entry name" value="WzxE"/>
</dbReference>
<dbReference type="InterPro" id="IPR050833">
    <property type="entry name" value="Poly_Biosynth_Transport"/>
</dbReference>
<evidence type="ECO:0000256" key="2">
    <source>
        <dbReference type="ARBA" id="ARBA00022475"/>
    </source>
</evidence>
<evidence type="ECO:0000256" key="1">
    <source>
        <dbReference type="ARBA" id="ARBA00004651"/>
    </source>
</evidence>